<dbReference type="GO" id="GO:0006813">
    <property type="term" value="P:potassium ion transport"/>
    <property type="evidence" value="ECO:0007669"/>
    <property type="project" value="UniProtKB-KW"/>
</dbReference>
<dbReference type="GO" id="GO:0008324">
    <property type="term" value="F:monoatomic cation transmembrane transporter activity"/>
    <property type="evidence" value="ECO:0007669"/>
    <property type="project" value="InterPro"/>
</dbReference>
<evidence type="ECO:0000256" key="4">
    <source>
        <dbReference type="ARBA" id="ARBA00022538"/>
    </source>
</evidence>
<feature type="transmembrane region" description="Helical" evidence="11">
    <location>
        <begin position="284"/>
        <end position="302"/>
    </location>
</feature>
<evidence type="ECO:0000313" key="14">
    <source>
        <dbReference type="Proteomes" id="UP000078316"/>
    </source>
</evidence>
<evidence type="ECO:0000256" key="5">
    <source>
        <dbReference type="ARBA" id="ARBA00022692"/>
    </source>
</evidence>
<dbReference type="SUPFAM" id="SSF52402">
    <property type="entry name" value="Adenine nucleotide alpha hydrolases-like"/>
    <property type="match status" value="1"/>
</dbReference>
<dbReference type="Pfam" id="PF00999">
    <property type="entry name" value="Na_H_Exchanger"/>
    <property type="match status" value="1"/>
</dbReference>
<dbReference type="EMBL" id="LWHQ01000034">
    <property type="protein sequence ID" value="OAS23366.1"/>
    <property type="molecule type" value="Genomic_DNA"/>
</dbReference>
<dbReference type="GO" id="GO:0006814">
    <property type="term" value="P:sodium ion transport"/>
    <property type="evidence" value="ECO:0007669"/>
    <property type="project" value="UniProtKB-KW"/>
</dbReference>
<evidence type="ECO:0000256" key="2">
    <source>
        <dbReference type="ARBA" id="ARBA00022448"/>
    </source>
</evidence>
<evidence type="ECO:0000256" key="10">
    <source>
        <dbReference type="ARBA" id="ARBA00023201"/>
    </source>
</evidence>
<keyword evidence="8" id="KW-0406">Ion transport</keyword>
<name>A0A179S894_9HYPH</name>
<keyword evidence="9 11" id="KW-0472">Membrane</keyword>
<feature type="transmembrane region" description="Helical" evidence="11">
    <location>
        <begin position="216"/>
        <end position="240"/>
    </location>
</feature>
<keyword evidence="5 11" id="KW-0812">Transmembrane</keyword>
<keyword evidence="4" id="KW-0633">Potassium transport</keyword>
<keyword evidence="10" id="KW-0739">Sodium transport</keyword>
<dbReference type="InterPro" id="IPR006016">
    <property type="entry name" value="UspA"/>
</dbReference>
<dbReference type="GO" id="GO:1902600">
    <property type="term" value="P:proton transmembrane transport"/>
    <property type="evidence" value="ECO:0007669"/>
    <property type="project" value="InterPro"/>
</dbReference>
<dbReference type="PANTHER" id="PTHR43562">
    <property type="entry name" value="NAPA-TYPE SODIUM/HYDROGEN ANTIPORTER"/>
    <property type="match status" value="1"/>
</dbReference>
<evidence type="ECO:0000259" key="12">
    <source>
        <dbReference type="PROSITE" id="PS51202"/>
    </source>
</evidence>
<dbReference type="AlphaFoldDB" id="A0A179S894"/>
<evidence type="ECO:0000256" key="3">
    <source>
        <dbReference type="ARBA" id="ARBA00022449"/>
    </source>
</evidence>
<protein>
    <submittedName>
        <fullName evidence="13">Potassium transporter</fullName>
    </submittedName>
</protein>
<dbReference type="GO" id="GO:0016020">
    <property type="term" value="C:membrane"/>
    <property type="evidence" value="ECO:0007669"/>
    <property type="project" value="UniProtKB-SubCell"/>
</dbReference>
<evidence type="ECO:0000256" key="7">
    <source>
        <dbReference type="ARBA" id="ARBA00023053"/>
    </source>
</evidence>
<reference evidence="13 14" key="1">
    <citation type="submission" date="2016-04" db="EMBL/GenBank/DDBJ databases">
        <authorList>
            <person name="Evans L.H."/>
            <person name="Alamgir A."/>
            <person name="Owens N."/>
            <person name="Weber N.D."/>
            <person name="Virtaneva K."/>
            <person name="Barbian K."/>
            <person name="Babar A."/>
            <person name="Rosenke K."/>
        </authorList>
    </citation>
    <scope>NUCLEOTIDE SEQUENCE [LARGE SCALE GENOMIC DNA]</scope>
    <source>
        <strain evidence="13 14">PMB02</strain>
    </source>
</reference>
<evidence type="ECO:0000256" key="11">
    <source>
        <dbReference type="SAM" id="Phobius"/>
    </source>
</evidence>
<feature type="transmembrane region" description="Helical" evidence="11">
    <location>
        <begin position="79"/>
        <end position="98"/>
    </location>
</feature>
<evidence type="ECO:0000256" key="8">
    <source>
        <dbReference type="ARBA" id="ARBA00023065"/>
    </source>
</evidence>
<dbReference type="InterPro" id="IPR038770">
    <property type="entry name" value="Na+/solute_symporter_sf"/>
</dbReference>
<dbReference type="Gene3D" id="3.40.50.12370">
    <property type="match status" value="1"/>
</dbReference>
<dbReference type="STRING" id="427683.A5481_17020"/>
<keyword evidence="2" id="KW-0813">Transport</keyword>
<feature type="transmembrane region" description="Helical" evidence="11">
    <location>
        <begin position="339"/>
        <end position="359"/>
    </location>
</feature>
<dbReference type="GO" id="GO:0015297">
    <property type="term" value="F:antiporter activity"/>
    <property type="evidence" value="ECO:0007669"/>
    <property type="project" value="UniProtKB-KW"/>
</dbReference>
<feature type="transmembrane region" description="Helical" evidence="11">
    <location>
        <begin position="118"/>
        <end position="139"/>
    </location>
</feature>
<feature type="transmembrane region" description="Helical" evidence="11">
    <location>
        <begin position="146"/>
        <end position="169"/>
    </location>
</feature>
<evidence type="ECO:0000256" key="1">
    <source>
        <dbReference type="ARBA" id="ARBA00004141"/>
    </source>
</evidence>
<dbReference type="InterPro" id="IPR006153">
    <property type="entry name" value="Cation/H_exchanger_TM"/>
</dbReference>
<dbReference type="Gene3D" id="1.20.1530.20">
    <property type="match status" value="1"/>
</dbReference>
<feature type="transmembrane region" description="Helical" evidence="11">
    <location>
        <begin position="365"/>
        <end position="387"/>
    </location>
</feature>
<evidence type="ECO:0000256" key="6">
    <source>
        <dbReference type="ARBA" id="ARBA00022989"/>
    </source>
</evidence>
<feature type="transmembrane region" description="Helical" evidence="11">
    <location>
        <begin position="49"/>
        <end position="67"/>
    </location>
</feature>
<dbReference type="PANTHER" id="PTHR43562:SF3">
    <property type="entry name" value="SODIUM ION_PROTON EXCHANGER (EUROFUNG)"/>
    <property type="match status" value="1"/>
</dbReference>
<comment type="subcellular location">
    <subcellularLocation>
        <location evidence="1">Membrane</location>
        <topology evidence="1">Multi-pass membrane protein</topology>
    </subcellularLocation>
</comment>
<keyword evidence="4" id="KW-0630">Potassium</keyword>
<dbReference type="Pfam" id="PF00582">
    <property type="entry name" value="Usp"/>
    <property type="match status" value="1"/>
</dbReference>
<sequence length="743" mass="77330">MRVDPGLRALAPEPARRTRRVRSLVLAAALAVAAGTAEAAGIGTGGGPSEVVLVVQIVLLLTVGRLLGEAMLRVGQPAVMGQLLAGILLGPSFLGAAWPEAQAWLFPPGRDQRALLDGIAQLGILLLLLMTGMETDLALVRKVRRAALSVSVTGVAVPFACGFLLGWFLPAAMLPHPELRLVTALFLGTALAISSVKIVAMVVREMNFLRRNVGQVIVASAIIDDTIGWVIIAVIFSLAQGGAVDLWEVGRSLAGTLVFLGISLTLGRRLVFRLIRWANDSLRSEAAVITAILVLMGVMALVTQALGVHTVLGAFVAGLLVGQSPILTGRIDEQLRGVVTALFAPIFFGLAGLSADLTILRDPHLLLLTLGLIAIASLGKFAGAFAGGRIGGLRTPESLALACGMNARGSTEVIVASIGLGMGALSQDLYTMIVAMALITTLAMPPTLRWALHRLPLKGEEKERLEREAAEERGFVARLERLLVAADDGPKGRFAARLAGLVAGSRGMPVTVVRLGAPTEERVLSGAVAEAARSARDEEAGTVEVTELARPEPAADAVGAEAAKGYDLLVVGIDPTVAPEGGLADAVAAAAERFDGPLAIAAARGPHRDDPERAALSVLAVIDGTRAARRGAEIAVTLARSAGAPLTVLFVSEGKGRLAGLRQDDATALREVLDLAEKAGLRVRTEIRATRAPERAILRQARAGDHDLIVIGVTRRAGEGAVLGPLAETVLEASDRSVLFLAS</sequence>
<dbReference type="CDD" id="cd00293">
    <property type="entry name" value="USP-like"/>
    <property type="match status" value="1"/>
</dbReference>
<keyword evidence="7" id="KW-0915">Sodium</keyword>
<evidence type="ECO:0000256" key="9">
    <source>
        <dbReference type="ARBA" id="ARBA00023136"/>
    </source>
</evidence>
<keyword evidence="6 11" id="KW-1133">Transmembrane helix</keyword>
<feature type="transmembrane region" description="Helical" evidence="11">
    <location>
        <begin position="308"/>
        <end position="327"/>
    </location>
</feature>
<dbReference type="Proteomes" id="UP000078316">
    <property type="component" value="Unassembled WGS sequence"/>
</dbReference>
<gene>
    <name evidence="13" type="ORF">A5481_17020</name>
</gene>
<dbReference type="PROSITE" id="PS51202">
    <property type="entry name" value="RCK_C"/>
    <property type="match status" value="1"/>
</dbReference>
<keyword evidence="3" id="KW-0050">Antiport</keyword>
<dbReference type="InterPro" id="IPR006037">
    <property type="entry name" value="RCK_C"/>
</dbReference>
<accession>A0A179S894</accession>
<evidence type="ECO:0000313" key="13">
    <source>
        <dbReference type="EMBL" id="OAS23366.1"/>
    </source>
</evidence>
<feature type="transmembrane region" description="Helical" evidence="11">
    <location>
        <begin position="252"/>
        <end position="272"/>
    </location>
</feature>
<organism evidence="13 14">
    <name type="scientific">Methylobacterium platani</name>
    <dbReference type="NCBI Taxonomy" id="427683"/>
    <lineage>
        <taxon>Bacteria</taxon>
        <taxon>Pseudomonadati</taxon>
        <taxon>Pseudomonadota</taxon>
        <taxon>Alphaproteobacteria</taxon>
        <taxon>Hyphomicrobiales</taxon>
        <taxon>Methylobacteriaceae</taxon>
        <taxon>Methylobacterium</taxon>
    </lineage>
</organism>
<comment type="caution">
    <text evidence="13">The sequence shown here is derived from an EMBL/GenBank/DDBJ whole genome shotgun (WGS) entry which is preliminary data.</text>
</comment>
<proteinExistence type="predicted"/>
<feature type="transmembrane region" description="Helical" evidence="11">
    <location>
        <begin position="181"/>
        <end position="204"/>
    </location>
</feature>
<feature type="domain" description="RCK C-terminal" evidence="12">
    <location>
        <begin position="670"/>
        <end position="743"/>
    </location>
</feature>